<dbReference type="GO" id="GO:0005802">
    <property type="term" value="C:trans-Golgi network"/>
    <property type="evidence" value="ECO:0007669"/>
    <property type="project" value="TreeGrafter"/>
</dbReference>
<reference evidence="13 14" key="2">
    <citation type="submission" date="2015-05" db="EMBL/GenBank/DDBJ databases">
        <authorList>
            <person name="Morales-Cruz A."/>
            <person name="Amrine K.C."/>
            <person name="Cantu D."/>
        </authorList>
    </citation>
    <scope>NUCLEOTIDE SEQUENCE [LARGE SCALE GENOMIC DNA]</scope>
    <source>
        <strain evidence="13">DA912</strain>
    </source>
</reference>
<dbReference type="GO" id="GO:0005829">
    <property type="term" value="C:cytosol"/>
    <property type="evidence" value="ECO:0007669"/>
    <property type="project" value="GOC"/>
</dbReference>
<keyword evidence="14" id="KW-1185">Reference proteome</keyword>
<comment type="subcellular location">
    <subcellularLocation>
        <location evidence="1">Golgi apparatus</location>
        <location evidence="1">trans-Golgi network</location>
    </subcellularLocation>
</comment>
<organism evidence="13 14">
    <name type="scientific">Diaporthe ampelina</name>
    <dbReference type="NCBI Taxonomy" id="1214573"/>
    <lineage>
        <taxon>Eukaryota</taxon>
        <taxon>Fungi</taxon>
        <taxon>Dikarya</taxon>
        <taxon>Ascomycota</taxon>
        <taxon>Pezizomycotina</taxon>
        <taxon>Sordariomycetes</taxon>
        <taxon>Sordariomycetidae</taxon>
        <taxon>Diaporthales</taxon>
        <taxon>Diaporthaceae</taxon>
        <taxon>Diaporthe</taxon>
    </lineage>
</organism>
<dbReference type="SUPFAM" id="SSF89009">
    <property type="entry name" value="GAT-like domain"/>
    <property type="match status" value="1"/>
</dbReference>
<evidence type="ECO:0000256" key="5">
    <source>
        <dbReference type="ARBA" id="ARBA00023034"/>
    </source>
</evidence>
<dbReference type="Pfam" id="PF02883">
    <property type="entry name" value="Alpha_adaptinC2"/>
    <property type="match status" value="1"/>
</dbReference>
<comment type="subunit">
    <text evidence="8">Binds to ARF1 and ARF2.</text>
</comment>
<feature type="domain" description="VHS" evidence="10">
    <location>
        <begin position="32"/>
        <end position="168"/>
    </location>
</feature>
<evidence type="ECO:0000313" key="13">
    <source>
        <dbReference type="EMBL" id="KKY33767.1"/>
    </source>
</evidence>
<keyword evidence="3" id="KW-0813">Transport</keyword>
<accession>A0A0G2FGX7</accession>
<evidence type="ECO:0000256" key="3">
    <source>
        <dbReference type="ARBA" id="ARBA00022448"/>
    </source>
</evidence>
<name>A0A0G2FGX7_9PEZI</name>
<dbReference type="AlphaFoldDB" id="A0A0G2FGX7"/>
<feature type="region of interest" description="Disordered" evidence="9">
    <location>
        <begin position="357"/>
        <end position="440"/>
    </location>
</feature>
<gene>
    <name evidence="13" type="ORF">UCDDA912_g06268</name>
</gene>
<dbReference type="InterPro" id="IPR013041">
    <property type="entry name" value="Clathrin_app_Ig-like_sf"/>
</dbReference>
<protein>
    <submittedName>
        <fullName evidence="13">Putative vhs domain-containing protein</fullName>
    </submittedName>
</protein>
<dbReference type="GO" id="GO:0035091">
    <property type="term" value="F:phosphatidylinositol binding"/>
    <property type="evidence" value="ECO:0007669"/>
    <property type="project" value="InterPro"/>
</dbReference>
<dbReference type="Gene3D" id="1.25.40.90">
    <property type="match status" value="1"/>
</dbReference>
<evidence type="ECO:0000259" key="10">
    <source>
        <dbReference type="PROSITE" id="PS50179"/>
    </source>
</evidence>
<keyword evidence="4" id="KW-0653">Protein transport</keyword>
<dbReference type="InterPro" id="IPR038425">
    <property type="entry name" value="GAT_sf"/>
</dbReference>
<dbReference type="Gene3D" id="2.60.40.1230">
    <property type="match status" value="1"/>
</dbReference>
<dbReference type="GO" id="GO:0006895">
    <property type="term" value="P:Golgi to endosome transport"/>
    <property type="evidence" value="ECO:0007669"/>
    <property type="project" value="TreeGrafter"/>
</dbReference>
<dbReference type="FunFam" id="1.25.40.90:FF:000008">
    <property type="entry name" value="VHS domain protein"/>
    <property type="match status" value="1"/>
</dbReference>
<feature type="domain" description="GAE" evidence="11">
    <location>
        <begin position="457"/>
        <end position="577"/>
    </location>
</feature>
<feature type="compositionally biased region" description="Pro residues" evidence="9">
    <location>
        <begin position="421"/>
        <end position="431"/>
    </location>
</feature>
<dbReference type="SMART" id="SM00809">
    <property type="entry name" value="Alpha_adaptinC2"/>
    <property type="match status" value="1"/>
</dbReference>
<sequence>MEAASARAAARDQWGGYGGHAPSQLQRFIQAACSPENYEPNLALNLEISDLINSKKGTAPREAAVAIVNYINHRNPNVSLLALSLLDICVKNCGYPFHLQIGTKEFLNELVRRFPERPPMRYSRVQMKILEAIEEWRSTICETSRYKEDMGFIRDMHRLLSYKGYTFPEVRRDDAAVLNPSDNLKSAEEMEEEEREAQSAKLQELIRRGAPEDLQEANRLMKIMAGYDTRSKVDYRAKAAEDVSKIQAKAKLLEERLEGFKAGDSMTDGDVFEELASALQSAQPKIQKMCEEESDDHEAVARLFEINDSIHRTVERYKLMKKGDLEGASKIARGEHVASQAAVKSAAQELNLIDFDGEAEANGPSGNGSAGPSAAASQSQPRGLEDDLLGLSIGDDAGGGGTFGQTGGISLGFGNNGKPANPDPAPAPSAPAAPASQANDDDEWNFASALPTDTPALPREHRAVVNNTSLKIDMLANRTTGTSNSINLLFAFSNNTAQPISELHFQLAVTKGFESQLKPQTGRSLEPKQSRGITQSIEVWHAGDKTKKVESIKLRWRVAYKVGAELRTEMGEIADFGLA</sequence>
<dbReference type="InterPro" id="IPR008152">
    <property type="entry name" value="Clathrin_a/b/g-adaptin_app_Ig"/>
</dbReference>
<evidence type="ECO:0000256" key="7">
    <source>
        <dbReference type="ARBA" id="ARBA00053552"/>
    </source>
</evidence>
<reference evidence="13 14" key="1">
    <citation type="submission" date="2015-05" db="EMBL/GenBank/DDBJ databases">
        <title>Distinctive expansion of gene families associated with plant cell wall degradation and secondary metabolism in the genomes of grapevine trunk pathogens.</title>
        <authorList>
            <person name="Lawrence D.P."/>
            <person name="Travadon R."/>
            <person name="Rolshausen P.E."/>
            <person name="Baumgartner K."/>
        </authorList>
    </citation>
    <scope>NUCLEOTIDE SEQUENCE [LARGE SCALE GENOMIC DNA]</scope>
    <source>
        <strain evidence="13">DA912</strain>
    </source>
</reference>
<evidence type="ECO:0000256" key="1">
    <source>
        <dbReference type="ARBA" id="ARBA00004601"/>
    </source>
</evidence>
<dbReference type="PROSITE" id="PS50179">
    <property type="entry name" value="VHS"/>
    <property type="match status" value="1"/>
</dbReference>
<feature type="compositionally biased region" description="Gly residues" evidence="9">
    <location>
        <begin position="396"/>
        <end position="415"/>
    </location>
</feature>
<dbReference type="Gene3D" id="1.20.5.170">
    <property type="match status" value="1"/>
</dbReference>
<feature type="compositionally biased region" description="Low complexity" evidence="9">
    <location>
        <begin position="370"/>
        <end position="380"/>
    </location>
</feature>
<dbReference type="Gene3D" id="1.20.58.160">
    <property type="match status" value="1"/>
</dbReference>
<dbReference type="OrthoDB" id="2018246at2759"/>
<feature type="domain" description="GAT" evidence="12">
    <location>
        <begin position="195"/>
        <end position="322"/>
    </location>
</feature>
<evidence type="ECO:0000256" key="2">
    <source>
        <dbReference type="ARBA" id="ARBA00011446"/>
    </source>
</evidence>
<dbReference type="STRING" id="1214573.A0A0G2FGX7"/>
<dbReference type="EMBL" id="LCUC01000228">
    <property type="protein sequence ID" value="KKY33767.1"/>
    <property type="molecule type" value="Genomic_DNA"/>
</dbReference>
<comment type="subunit">
    <text evidence="2">Component of the ESCRT-0 complex composed of HSE1 and VPS27.</text>
</comment>
<evidence type="ECO:0000256" key="8">
    <source>
        <dbReference type="ARBA" id="ARBA00065344"/>
    </source>
</evidence>
<evidence type="ECO:0000256" key="9">
    <source>
        <dbReference type="SAM" id="MobiDB-lite"/>
    </source>
</evidence>
<dbReference type="PANTHER" id="PTHR47180:SF1">
    <property type="entry name" value="ADP-RIBOSYLATION FACTOR-BINDING PROTEIN GGA1-RELATED"/>
    <property type="match status" value="1"/>
</dbReference>
<dbReference type="SUPFAM" id="SSF48464">
    <property type="entry name" value="ENTH/VHS domain"/>
    <property type="match status" value="1"/>
</dbReference>
<dbReference type="PROSITE" id="PS50180">
    <property type="entry name" value="GAE"/>
    <property type="match status" value="1"/>
</dbReference>
<keyword evidence="6" id="KW-0175">Coiled coil</keyword>
<dbReference type="GO" id="GO:0006896">
    <property type="term" value="P:Golgi to vacuole transport"/>
    <property type="evidence" value="ECO:0007669"/>
    <property type="project" value="UniProtKB-ARBA"/>
</dbReference>
<proteinExistence type="predicted"/>
<dbReference type="Pfam" id="PF00790">
    <property type="entry name" value="VHS"/>
    <property type="match status" value="1"/>
</dbReference>
<dbReference type="InterPro" id="IPR008942">
    <property type="entry name" value="ENTH_VHS"/>
</dbReference>
<evidence type="ECO:0000259" key="12">
    <source>
        <dbReference type="PROSITE" id="PS50909"/>
    </source>
</evidence>
<dbReference type="GO" id="GO:0043328">
    <property type="term" value="P:protein transport to vacuole involved in ubiquitin-dependent protein catabolic process via the multivesicular body sorting pathway"/>
    <property type="evidence" value="ECO:0007669"/>
    <property type="project" value="UniProtKB-ARBA"/>
</dbReference>
<dbReference type="PANTHER" id="PTHR47180">
    <property type="entry name" value="ADP-RIBOSYLATION FACTOR-BINDING PROTEIN GGA1-RELATED"/>
    <property type="match status" value="1"/>
</dbReference>
<evidence type="ECO:0000313" key="14">
    <source>
        <dbReference type="Proteomes" id="UP000034680"/>
    </source>
</evidence>
<comment type="function">
    <text evidence="7">May play a role in the regulation of membrane traffic through the trans-Golgi network.</text>
</comment>
<dbReference type="InterPro" id="IPR002014">
    <property type="entry name" value="VHS_dom"/>
</dbReference>
<dbReference type="FunFam" id="1.20.5.170:FF:000024">
    <property type="entry name" value="VHS domain-containing protein"/>
    <property type="match status" value="1"/>
</dbReference>
<keyword evidence="5" id="KW-0333">Golgi apparatus</keyword>
<evidence type="ECO:0000259" key="11">
    <source>
        <dbReference type="PROSITE" id="PS50180"/>
    </source>
</evidence>
<dbReference type="FunFam" id="1.20.58.160:FF:000003">
    <property type="entry name" value="VHS domain protein"/>
    <property type="match status" value="1"/>
</dbReference>
<dbReference type="InterPro" id="IPR041198">
    <property type="entry name" value="GGA_N-GAT"/>
</dbReference>
<dbReference type="InterPro" id="IPR004152">
    <property type="entry name" value="GAT_dom"/>
</dbReference>
<dbReference type="PROSITE" id="PS50909">
    <property type="entry name" value="GAT"/>
    <property type="match status" value="1"/>
</dbReference>
<dbReference type="Pfam" id="PF18308">
    <property type="entry name" value="GGA_N-GAT"/>
    <property type="match status" value="1"/>
</dbReference>
<dbReference type="Proteomes" id="UP000034680">
    <property type="component" value="Unassembled WGS sequence"/>
</dbReference>
<dbReference type="CDD" id="cd14235">
    <property type="entry name" value="GAT_GGA_fungi"/>
    <property type="match status" value="1"/>
</dbReference>
<dbReference type="Pfam" id="PF03127">
    <property type="entry name" value="GAT"/>
    <property type="match status" value="1"/>
</dbReference>
<comment type="caution">
    <text evidence="13">The sequence shown here is derived from an EMBL/GenBank/DDBJ whole genome shotgun (WGS) entry which is preliminary data.</text>
</comment>
<evidence type="ECO:0000256" key="6">
    <source>
        <dbReference type="ARBA" id="ARBA00023054"/>
    </source>
</evidence>
<dbReference type="CDD" id="cd16998">
    <property type="entry name" value="VHS_GGA_fungi"/>
    <property type="match status" value="1"/>
</dbReference>
<dbReference type="SMART" id="SM00288">
    <property type="entry name" value="VHS"/>
    <property type="match status" value="1"/>
</dbReference>
<dbReference type="SUPFAM" id="SSF49348">
    <property type="entry name" value="Clathrin adaptor appendage domain"/>
    <property type="match status" value="1"/>
</dbReference>
<dbReference type="GO" id="GO:0043130">
    <property type="term" value="F:ubiquitin binding"/>
    <property type="evidence" value="ECO:0007669"/>
    <property type="project" value="InterPro"/>
</dbReference>
<dbReference type="InterPro" id="IPR052653">
    <property type="entry name" value="ARF-binding"/>
</dbReference>
<dbReference type="InterPro" id="IPR008153">
    <property type="entry name" value="GAE_dom"/>
</dbReference>
<evidence type="ECO:0000256" key="4">
    <source>
        <dbReference type="ARBA" id="ARBA00022927"/>
    </source>
</evidence>